<dbReference type="InterPro" id="IPR000640">
    <property type="entry name" value="EFG_V-like"/>
</dbReference>
<dbReference type="InterPro" id="IPR020568">
    <property type="entry name" value="Ribosomal_Su5_D2-typ_SF"/>
</dbReference>
<keyword evidence="1" id="KW-0547">Nucleotide-binding</keyword>
<dbReference type="Pfam" id="PF03764">
    <property type="entry name" value="EFG_IV"/>
    <property type="match status" value="1"/>
</dbReference>
<name>A0A3B0RSJ2_9ZZZZ</name>
<evidence type="ECO:0000256" key="2">
    <source>
        <dbReference type="ARBA" id="ARBA00023134"/>
    </source>
</evidence>
<dbReference type="GO" id="GO:0032790">
    <property type="term" value="P:ribosome disassembly"/>
    <property type="evidence" value="ECO:0007669"/>
    <property type="project" value="TreeGrafter"/>
</dbReference>
<accession>A0A3B0RSJ2</accession>
<feature type="domain" description="Elongation factor EFG" evidence="3">
    <location>
        <begin position="53"/>
        <end position="143"/>
    </location>
</feature>
<dbReference type="EMBL" id="UOEH01000064">
    <property type="protein sequence ID" value="VAV91456.1"/>
    <property type="molecule type" value="Genomic_DNA"/>
</dbReference>
<dbReference type="FunFam" id="3.30.70.240:FF:000001">
    <property type="entry name" value="Elongation factor G"/>
    <property type="match status" value="1"/>
</dbReference>
<keyword evidence="4" id="KW-0648">Protein biosynthesis</keyword>
<feature type="non-terminal residue" evidence="4">
    <location>
        <position position="1"/>
    </location>
</feature>
<dbReference type="InterPro" id="IPR014721">
    <property type="entry name" value="Ribsml_uS5_D2-typ_fold_subgr"/>
</dbReference>
<dbReference type="PANTHER" id="PTHR43261">
    <property type="entry name" value="TRANSLATION ELONGATION FACTOR G-RELATED"/>
    <property type="match status" value="1"/>
</dbReference>
<evidence type="ECO:0000313" key="4">
    <source>
        <dbReference type="EMBL" id="VAV91456.1"/>
    </source>
</evidence>
<dbReference type="SUPFAM" id="SSF54980">
    <property type="entry name" value="EF-G C-terminal domain-like"/>
    <property type="match status" value="1"/>
</dbReference>
<dbReference type="SMART" id="SM00838">
    <property type="entry name" value="EFG_C"/>
    <property type="match status" value="1"/>
</dbReference>
<reference evidence="4" key="1">
    <citation type="submission" date="2018-06" db="EMBL/GenBank/DDBJ databases">
        <authorList>
            <person name="Zhirakovskaya E."/>
        </authorList>
    </citation>
    <scope>NUCLEOTIDE SEQUENCE</scope>
</reference>
<dbReference type="GO" id="GO:0003746">
    <property type="term" value="F:translation elongation factor activity"/>
    <property type="evidence" value="ECO:0007669"/>
    <property type="project" value="UniProtKB-KW"/>
</dbReference>
<organism evidence="4">
    <name type="scientific">hydrothermal vent metagenome</name>
    <dbReference type="NCBI Taxonomy" id="652676"/>
    <lineage>
        <taxon>unclassified sequences</taxon>
        <taxon>metagenomes</taxon>
        <taxon>ecological metagenomes</taxon>
    </lineage>
</organism>
<keyword evidence="2" id="KW-0342">GTP-binding</keyword>
<dbReference type="GO" id="GO:0005525">
    <property type="term" value="F:GTP binding"/>
    <property type="evidence" value="ECO:0007669"/>
    <property type="project" value="UniProtKB-KW"/>
</dbReference>
<dbReference type="CDD" id="cd03713">
    <property type="entry name" value="EFG_mtEFG_C"/>
    <property type="match status" value="1"/>
</dbReference>
<sequence length="154" mass="16570">KDGLAIGPLGFPVVDLAVTLSDGLHHAVDSNELSFKLAGQQAMREALPACDPVLLEPIYETRIHTPSDCTNKVHGVISSRRGQILGFDARDGWPGWDTVTAMMPETGLQGLIIELRSLSQGAATYEASFDHYQELFGNDADKVVAERKAEAGGH</sequence>
<dbReference type="InterPro" id="IPR035649">
    <property type="entry name" value="EFG_V"/>
</dbReference>
<evidence type="ECO:0000259" key="3">
    <source>
        <dbReference type="SMART" id="SM00838"/>
    </source>
</evidence>
<dbReference type="PANTHER" id="PTHR43261:SF7">
    <property type="entry name" value="ELONGATION FACTOR G-LIKE PROTEIN"/>
    <property type="match status" value="1"/>
</dbReference>
<dbReference type="SUPFAM" id="SSF54211">
    <property type="entry name" value="Ribosomal protein S5 domain 2-like"/>
    <property type="match status" value="1"/>
</dbReference>
<dbReference type="AlphaFoldDB" id="A0A3B0RSJ2"/>
<evidence type="ECO:0000256" key="1">
    <source>
        <dbReference type="ARBA" id="ARBA00022741"/>
    </source>
</evidence>
<dbReference type="Gene3D" id="3.30.70.240">
    <property type="match status" value="1"/>
</dbReference>
<protein>
    <submittedName>
        <fullName evidence="4">Elongation factor G-like protein RSP_2247</fullName>
    </submittedName>
</protein>
<keyword evidence="4" id="KW-0251">Elongation factor</keyword>
<dbReference type="Gene3D" id="3.30.230.10">
    <property type="match status" value="1"/>
</dbReference>
<gene>
    <name evidence="4" type="ORF">MNBD_ALPHA05-2230</name>
</gene>
<dbReference type="InterPro" id="IPR005517">
    <property type="entry name" value="Transl_elong_EFG/EF2_IV"/>
</dbReference>
<dbReference type="InterPro" id="IPR035647">
    <property type="entry name" value="EFG_III/V"/>
</dbReference>
<dbReference type="Pfam" id="PF00679">
    <property type="entry name" value="EFG_C"/>
    <property type="match status" value="1"/>
</dbReference>
<proteinExistence type="predicted"/>